<dbReference type="InterPro" id="IPR050053">
    <property type="entry name" value="ATPase_alpha/beta_chains"/>
</dbReference>
<evidence type="ECO:0000256" key="3">
    <source>
        <dbReference type="ARBA" id="ARBA00012473"/>
    </source>
</evidence>
<dbReference type="GO" id="GO:0005524">
    <property type="term" value="F:ATP binding"/>
    <property type="evidence" value="ECO:0007669"/>
    <property type="project" value="UniProtKB-KW"/>
</dbReference>
<protein>
    <recommendedName>
        <fullName evidence="3">H(+)-transporting two-sector ATPase</fullName>
        <ecNumber evidence="3">7.1.2.2</ecNumber>
    </recommendedName>
</protein>
<dbReference type="Proteomes" id="UP000796880">
    <property type="component" value="Unassembled WGS sequence"/>
</dbReference>
<keyword evidence="12" id="KW-1185">Reference proteome</keyword>
<reference evidence="11" key="1">
    <citation type="submission" date="2020-03" db="EMBL/GenBank/DDBJ databases">
        <title>A high-quality chromosome-level genome assembly of a woody plant with both climbing and erect habits, Rhamnella rubrinervis.</title>
        <authorList>
            <person name="Lu Z."/>
            <person name="Yang Y."/>
            <person name="Zhu X."/>
            <person name="Sun Y."/>
        </authorList>
    </citation>
    <scope>NUCLEOTIDE SEQUENCE</scope>
    <source>
        <strain evidence="11">BYM</strain>
        <tissue evidence="11">Leaf</tissue>
    </source>
</reference>
<keyword evidence="5" id="KW-0547">Nucleotide-binding</keyword>
<feature type="domain" description="ATPase F1/V1/A1 complex alpha/beta subunit nucleotide-binding" evidence="10">
    <location>
        <begin position="120"/>
        <end position="167"/>
    </location>
</feature>
<evidence type="ECO:0000256" key="5">
    <source>
        <dbReference type="ARBA" id="ARBA00022741"/>
    </source>
</evidence>
<evidence type="ECO:0000256" key="2">
    <source>
        <dbReference type="ARBA" id="ARBA00008936"/>
    </source>
</evidence>
<comment type="function">
    <text evidence="1">Mitochondrial membrane ATP synthase (F(1)F(0) ATP synthase or Complex V) produces ATP from ADP in the presence of a proton gradient across the membrane which is generated by electron transport complexes of the respiratory chain. F-type ATPases consist of two structural domains, F(1) - containing the extramembraneous catalytic core, and F(0) - containing the membrane proton channel, linked together by a central stalk and a peripheral stalk. During catalysis, ATP synthesis in the catalytic domain of F(1) is coupled via a rotary mechanism of the central stalk subunits to proton translocation. Subunits alpha and beta form the catalytic core in F(1). Rotation of the central stalk against the surrounding alpha(3)beta(3) subunits leads to hydrolysis of ATP in three separate catalytic sites on the beta subunits.</text>
</comment>
<dbReference type="GO" id="GO:0009535">
    <property type="term" value="C:chloroplast thylakoid membrane"/>
    <property type="evidence" value="ECO:0007669"/>
    <property type="project" value="TreeGrafter"/>
</dbReference>
<organism evidence="11 12">
    <name type="scientific">Rhamnella rubrinervis</name>
    <dbReference type="NCBI Taxonomy" id="2594499"/>
    <lineage>
        <taxon>Eukaryota</taxon>
        <taxon>Viridiplantae</taxon>
        <taxon>Streptophyta</taxon>
        <taxon>Embryophyta</taxon>
        <taxon>Tracheophyta</taxon>
        <taxon>Spermatophyta</taxon>
        <taxon>Magnoliopsida</taxon>
        <taxon>eudicotyledons</taxon>
        <taxon>Gunneridae</taxon>
        <taxon>Pentapetalae</taxon>
        <taxon>rosids</taxon>
        <taxon>fabids</taxon>
        <taxon>Rosales</taxon>
        <taxon>Rhamnaceae</taxon>
        <taxon>rhamnoid group</taxon>
        <taxon>Rhamneae</taxon>
        <taxon>Rhamnella</taxon>
    </lineage>
</organism>
<dbReference type="EC" id="7.1.2.2" evidence="3"/>
<evidence type="ECO:0000256" key="6">
    <source>
        <dbReference type="ARBA" id="ARBA00022781"/>
    </source>
</evidence>
<dbReference type="Pfam" id="PF00006">
    <property type="entry name" value="ATP-synt_ab"/>
    <property type="match status" value="2"/>
</dbReference>
<dbReference type="EMBL" id="VOIH02000001">
    <property type="protein sequence ID" value="KAF3456977.1"/>
    <property type="molecule type" value="Genomic_DNA"/>
</dbReference>
<comment type="similarity">
    <text evidence="2">Belongs to the ATPase alpha/beta chains family.</text>
</comment>
<evidence type="ECO:0000256" key="1">
    <source>
        <dbReference type="ARBA" id="ARBA00003086"/>
    </source>
</evidence>
<evidence type="ECO:0000313" key="12">
    <source>
        <dbReference type="Proteomes" id="UP000796880"/>
    </source>
</evidence>
<accession>A0A8K0HPZ9</accession>
<keyword evidence="4" id="KW-0813">Transport</keyword>
<dbReference type="GO" id="GO:0005739">
    <property type="term" value="C:mitochondrion"/>
    <property type="evidence" value="ECO:0007669"/>
    <property type="project" value="GOC"/>
</dbReference>
<evidence type="ECO:0000256" key="4">
    <source>
        <dbReference type="ARBA" id="ARBA00022448"/>
    </source>
</evidence>
<proteinExistence type="inferred from homology"/>
<keyword evidence="7" id="KW-0067">ATP-binding</keyword>
<name>A0A8K0HPZ9_9ROSA</name>
<comment type="catalytic activity">
    <reaction evidence="9">
        <text>ATP + H2O + 4 H(+)(in) = ADP + phosphate + 5 H(+)(out)</text>
        <dbReference type="Rhea" id="RHEA:57720"/>
        <dbReference type="ChEBI" id="CHEBI:15377"/>
        <dbReference type="ChEBI" id="CHEBI:15378"/>
        <dbReference type="ChEBI" id="CHEBI:30616"/>
        <dbReference type="ChEBI" id="CHEBI:43474"/>
        <dbReference type="ChEBI" id="CHEBI:456216"/>
        <dbReference type="EC" id="7.1.2.2"/>
    </reaction>
</comment>
<dbReference type="GO" id="GO:0042776">
    <property type="term" value="P:proton motive force-driven mitochondrial ATP synthesis"/>
    <property type="evidence" value="ECO:0007669"/>
    <property type="project" value="TreeGrafter"/>
</dbReference>
<evidence type="ECO:0000256" key="8">
    <source>
        <dbReference type="ARBA" id="ARBA00022967"/>
    </source>
</evidence>
<dbReference type="PANTHER" id="PTHR15184:SF76">
    <property type="entry name" value="ATP SYNTHASE SUBUNIT BETA, CHLOROPLASTIC"/>
    <property type="match status" value="1"/>
</dbReference>
<evidence type="ECO:0000313" key="11">
    <source>
        <dbReference type="EMBL" id="KAF3456977.1"/>
    </source>
</evidence>
<dbReference type="GO" id="GO:0046933">
    <property type="term" value="F:proton-transporting ATP synthase activity, rotational mechanism"/>
    <property type="evidence" value="ECO:0007669"/>
    <property type="project" value="TreeGrafter"/>
</dbReference>
<dbReference type="AlphaFoldDB" id="A0A8K0HPZ9"/>
<keyword evidence="6" id="KW-0406">Ion transport</keyword>
<dbReference type="PANTHER" id="PTHR15184">
    <property type="entry name" value="ATP SYNTHASE"/>
    <property type="match status" value="1"/>
</dbReference>
<feature type="domain" description="ATPase F1/V1/A1 complex alpha/beta subunit nucleotide-binding" evidence="10">
    <location>
        <begin position="19"/>
        <end position="89"/>
    </location>
</feature>
<sequence length="183" mass="20111">MEVIDIRTPYKIIYFKTRIKVVDLLAPYRRGGKIGLFGVGLGKTILTMELIDNVAKPQGGVSAFGGVGECTHEGNDLYMEMEEYGVINEQNIEESKVALVYGSEVSDLLGRMPSAIGYQPTLCTEMDDLTDLAPATAFVHLDATIVLSRGLTAKDIYPATDPLDSTSTMLQPWIVDEEHYETT</sequence>
<dbReference type="SUPFAM" id="SSF52540">
    <property type="entry name" value="P-loop containing nucleoside triphosphate hydrolases"/>
    <property type="match status" value="1"/>
</dbReference>
<evidence type="ECO:0000259" key="10">
    <source>
        <dbReference type="Pfam" id="PF00006"/>
    </source>
</evidence>
<evidence type="ECO:0000256" key="7">
    <source>
        <dbReference type="ARBA" id="ARBA00022840"/>
    </source>
</evidence>
<keyword evidence="6" id="KW-0375">Hydrogen ion transport</keyword>
<dbReference type="InterPro" id="IPR000194">
    <property type="entry name" value="ATPase_F1/V1/A1_a/bsu_nucl-bd"/>
</dbReference>
<comment type="caution">
    <text evidence="11">The sequence shown here is derived from an EMBL/GenBank/DDBJ whole genome shotgun (WGS) entry which is preliminary data.</text>
</comment>
<dbReference type="Gene3D" id="3.40.50.300">
    <property type="entry name" value="P-loop containing nucleotide triphosphate hydrolases"/>
    <property type="match status" value="2"/>
</dbReference>
<dbReference type="OrthoDB" id="149879at2759"/>
<gene>
    <name evidence="11" type="ORF">FNV43_RR01634</name>
</gene>
<dbReference type="InterPro" id="IPR027417">
    <property type="entry name" value="P-loop_NTPase"/>
</dbReference>
<evidence type="ECO:0000256" key="9">
    <source>
        <dbReference type="ARBA" id="ARBA00048383"/>
    </source>
</evidence>
<keyword evidence="8" id="KW-1278">Translocase</keyword>